<evidence type="ECO:0000259" key="1">
    <source>
        <dbReference type="Pfam" id="PF00144"/>
    </source>
</evidence>
<dbReference type="Gene3D" id="3.40.710.10">
    <property type="entry name" value="DD-peptidase/beta-lactamase superfamily"/>
    <property type="match status" value="1"/>
</dbReference>
<reference evidence="2 3" key="1">
    <citation type="submission" date="2019-12" db="EMBL/GenBank/DDBJ databases">
        <title>Whole-genome analyses of novel actinobacteria.</title>
        <authorList>
            <person name="Sahin N."/>
            <person name="Saygin H."/>
        </authorList>
    </citation>
    <scope>NUCLEOTIDE SEQUENCE [LARGE SCALE GENOMIC DNA]</scope>
    <source>
        <strain evidence="2 3">KC615</strain>
    </source>
</reference>
<name>A0A6I4VQE4_9BACL</name>
<dbReference type="EMBL" id="WUUL01000005">
    <property type="protein sequence ID" value="MXQ53867.1"/>
    <property type="molecule type" value="Genomic_DNA"/>
</dbReference>
<keyword evidence="2" id="KW-0378">Hydrolase</keyword>
<proteinExistence type="predicted"/>
<keyword evidence="3" id="KW-1185">Reference proteome</keyword>
<gene>
    <name evidence="2" type="ORF">GSM42_09080</name>
</gene>
<dbReference type="InterPro" id="IPR001466">
    <property type="entry name" value="Beta-lactam-related"/>
</dbReference>
<dbReference type="Proteomes" id="UP000430692">
    <property type="component" value="Unassembled WGS sequence"/>
</dbReference>
<protein>
    <submittedName>
        <fullName evidence="2">Serine hydrolase</fullName>
    </submittedName>
</protein>
<dbReference type="Pfam" id="PF00144">
    <property type="entry name" value="Beta-lactamase"/>
    <property type="match status" value="1"/>
</dbReference>
<dbReference type="AlphaFoldDB" id="A0A6I4VQE4"/>
<dbReference type="PANTHER" id="PTHR43283">
    <property type="entry name" value="BETA-LACTAMASE-RELATED"/>
    <property type="match status" value="1"/>
</dbReference>
<dbReference type="RefSeq" id="WP_160801226.1">
    <property type="nucleotide sequence ID" value="NZ_WUUL01000005.1"/>
</dbReference>
<feature type="domain" description="Beta-lactamase-related" evidence="1">
    <location>
        <begin position="22"/>
        <end position="348"/>
    </location>
</feature>
<dbReference type="SUPFAM" id="SSF56601">
    <property type="entry name" value="beta-lactamase/transpeptidase-like"/>
    <property type="match status" value="1"/>
</dbReference>
<dbReference type="PANTHER" id="PTHR43283:SF3">
    <property type="entry name" value="BETA-LACTAMASE FAMILY PROTEIN (AFU_ORTHOLOGUE AFUA_5G07500)"/>
    <property type="match status" value="1"/>
</dbReference>
<dbReference type="GO" id="GO:0016787">
    <property type="term" value="F:hydrolase activity"/>
    <property type="evidence" value="ECO:0007669"/>
    <property type="project" value="UniProtKB-KW"/>
</dbReference>
<evidence type="ECO:0000313" key="3">
    <source>
        <dbReference type="Proteomes" id="UP000430692"/>
    </source>
</evidence>
<organism evidence="2 3">
    <name type="scientific">Shimazuella alba</name>
    <dbReference type="NCBI Taxonomy" id="2690964"/>
    <lineage>
        <taxon>Bacteria</taxon>
        <taxon>Bacillati</taxon>
        <taxon>Bacillota</taxon>
        <taxon>Bacilli</taxon>
        <taxon>Bacillales</taxon>
        <taxon>Thermoactinomycetaceae</taxon>
        <taxon>Shimazuella</taxon>
    </lineage>
</organism>
<dbReference type="InterPro" id="IPR012338">
    <property type="entry name" value="Beta-lactam/transpept-like"/>
</dbReference>
<sequence length="471" mass="50941">MNNQKDKIEKISIPAFDTAYWQKKLDELRAIHRVPGASLAVLIDGKIHELGSGVLHRGTGVEVTTDSLFQVGSITKIHTATLIMQLVESGDLDLDTRVIDVLPEFGTADEEATKQITIRQLLSHTSGLTCDFTYDTGRGDDCLALYVEASKEVALDCPPGMAISYSSVGYNVLGRIIEAVTGQTWDEALRDRLCVPLGLKSTVTLPEDVLRFPAAMGHLGVPGQDPEPSSTWNPLPRSSGPYGGVLCATAADIVRLAKMHLDGGAAFDGTQVLKPETVYTMQQREVDSPDKWTVSADGWGLGWTLYDWEGIKGFGHDGATIGQYGYLRVEPISGVAIALLTNGGGAHQLYTSLFKELLSELAGVKMPPEFEPSAVPPVVDVKPFVGNYRREGVFIRITEQRGKLHLVYEFVDGMKDLSPPIKVSLIPISETAFAAPGSGVVSNDWMPVVFSTLANGTQCCYIGMRCAPKTN</sequence>
<dbReference type="InterPro" id="IPR050789">
    <property type="entry name" value="Diverse_Enzym_Activities"/>
</dbReference>
<accession>A0A6I4VQE4</accession>
<comment type="caution">
    <text evidence="2">The sequence shown here is derived from an EMBL/GenBank/DDBJ whole genome shotgun (WGS) entry which is preliminary data.</text>
</comment>
<evidence type="ECO:0000313" key="2">
    <source>
        <dbReference type="EMBL" id="MXQ53867.1"/>
    </source>
</evidence>